<gene>
    <name evidence="1" type="ORF">DOTSEDRAFT_75739</name>
</gene>
<organism evidence="1 2">
    <name type="scientific">Dothistroma septosporum (strain NZE10 / CBS 128990)</name>
    <name type="common">Red band needle blight fungus</name>
    <name type="synonym">Mycosphaerella pini</name>
    <dbReference type="NCBI Taxonomy" id="675120"/>
    <lineage>
        <taxon>Eukaryota</taxon>
        <taxon>Fungi</taxon>
        <taxon>Dikarya</taxon>
        <taxon>Ascomycota</taxon>
        <taxon>Pezizomycotina</taxon>
        <taxon>Dothideomycetes</taxon>
        <taxon>Dothideomycetidae</taxon>
        <taxon>Mycosphaerellales</taxon>
        <taxon>Mycosphaerellaceae</taxon>
        <taxon>Dothistroma</taxon>
    </lineage>
</organism>
<evidence type="ECO:0000313" key="1">
    <source>
        <dbReference type="EMBL" id="EME38271.1"/>
    </source>
</evidence>
<dbReference type="Proteomes" id="UP000016933">
    <property type="component" value="Unassembled WGS sequence"/>
</dbReference>
<name>N1PBM5_DOTSN</name>
<dbReference type="HOGENOM" id="CLU_2263655_0_0_1"/>
<evidence type="ECO:0000313" key="2">
    <source>
        <dbReference type="Proteomes" id="UP000016933"/>
    </source>
</evidence>
<accession>N1PBM5</accession>
<dbReference type="EMBL" id="KB446547">
    <property type="protein sequence ID" value="EME38271.1"/>
    <property type="molecule type" value="Genomic_DNA"/>
</dbReference>
<dbReference type="AlphaFoldDB" id="N1PBM5"/>
<reference evidence="2" key="1">
    <citation type="journal article" date="2012" name="PLoS Genet.">
        <title>The genomes of the fungal plant pathogens Cladosporium fulvum and Dothistroma septosporum reveal adaptation to different hosts and lifestyles but also signatures of common ancestry.</title>
        <authorList>
            <person name="de Wit P.J.G.M."/>
            <person name="van der Burgt A."/>
            <person name="Oekmen B."/>
            <person name="Stergiopoulos I."/>
            <person name="Abd-Elsalam K.A."/>
            <person name="Aerts A.L."/>
            <person name="Bahkali A.H."/>
            <person name="Beenen H.G."/>
            <person name="Chettri P."/>
            <person name="Cox M.P."/>
            <person name="Datema E."/>
            <person name="de Vries R.P."/>
            <person name="Dhillon B."/>
            <person name="Ganley A.R."/>
            <person name="Griffiths S.A."/>
            <person name="Guo Y."/>
            <person name="Hamelin R.C."/>
            <person name="Henrissat B."/>
            <person name="Kabir M.S."/>
            <person name="Jashni M.K."/>
            <person name="Kema G."/>
            <person name="Klaubauf S."/>
            <person name="Lapidus A."/>
            <person name="Levasseur A."/>
            <person name="Lindquist E."/>
            <person name="Mehrabi R."/>
            <person name="Ohm R.A."/>
            <person name="Owen T.J."/>
            <person name="Salamov A."/>
            <person name="Schwelm A."/>
            <person name="Schijlen E."/>
            <person name="Sun H."/>
            <person name="van den Burg H.A."/>
            <person name="van Ham R.C.H.J."/>
            <person name="Zhang S."/>
            <person name="Goodwin S.B."/>
            <person name="Grigoriev I.V."/>
            <person name="Collemare J."/>
            <person name="Bradshaw R.E."/>
        </authorList>
    </citation>
    <scope>NUCLEOTIDE SEQUENCE [LARGE SCALE GENOMIC DNA]</scope>
    <source>
        <strain evidence="2">NZE10 / CBS 128990</strain>
    </source>
</reference>
<proteinExistence type="predicted"/>
<keyword evidence="2" id="KW-1185">Reference proteome</keyword>
<reference evidence="1 2" key="2">
    <citation type="journal article" date="2012" name="PLoS Pathog.">
        <title>Diverse lifestyles and strategies of plant pathogenesis encoded in the genomes of eighteen Dothideomycetes fungi.</title>
        <authorList>
            <person name="Ohm R.A."/>
            <person name="Feau N."/>
            <person name="Henrissat B."/>
            <person name="Schoch C.L."/>
            <person name="Horwitz B.A."/>
            <person name="Barry K.W."/>
            <person name="Condon B.J."/>
            <person name="Copeland A.C."/>
            <person name="Dhillon B."/>
            <person name="Glaser F."/>
            <person name="Hesse C.N."/>
            <person name="Kosti I."/>
            <person name="LaButti K."/>
            <person name="Lindquist E.A."/>
            <person name="Lucas S."/>
            <person name="Salamov A.A."/>
            <person name="Bradshaw R.E."/>
            <person name="Ciuffetti L."/>
            <person name="Hamelin R.C."/>
            <person name="Kema G.H.J."/>
            <person name="Lawrence C."/>
            <person name="Scott J.A."/>
            <person name="Spatafora J.W."/>
            <person name="Turgeon B.G."/>
            <person name="de Wit P.J.G.M."/>
            <person name="Zhong S."/>
            <person name="Goodwin S.B."/>
            <person name="Grigoriev I.V."/>
        </authorList>
    </citation>
    <scope>NUCLEOTIDE SEQUENCE [LARGE SCALE GENOMIC DNA]</scope>
    <source>
        <strain evidence="2">NZE10 / CBS 128990</strain>
    </source>
</reference>
<protein>
    <submittedName>
        <fullName evidence="1">Uncharacterized protein</fullName>
    </submittedName>
</protein>
<sequence length="103" mass="12189">MIDFSSTRSMTLSNQPLPTEIACQNLSFSGRYPLSGTRSSKTSTRRSNEEGRNISRRFIDFDGRFDFFGAWYRHLHRRNTKLLCSDDCWFKGYVREYDWALLD</sequence>